<evidence type="ECO:0000313" key="6">
    <source>
        <dbReference type="EMBL" id="MFD0870912.1"/>
    </source>
</evidence>
<keyword evidence="3" id="KW-0804">Transcription</keyword>
<evidence type="ECO:0000256" key="1">
    <source>
        <dbReference type="ARBA" id="ARBA00023015"/>
    </source>
</evidence>
<dbReference type="InterPro" id="IPR018060">
    <property type="entry name" value="HTH_AraC"/>
</dbReference>
<comment type="caution">
    <text evidence="6">The sequence shown here is derived from an EMBL/GenBank/DDBJ whole genome shotgun (WGS) entry which is preliminary data.</text>
</comment>
<keyword evidence="7" id="KW-1185">Reference proteome</keyword>
<dbReference type="PANTHER" id="PTHR43280">
    <property type="entry name" value="ARAC-FAMILY TRANSCRIPTIONAL REGULATOR"/>
    <property type="match status" value="1"/>
</dbReference>
<proteinExistence type="predicted"/>
<dbReference type="InterPro" id="IPR018062">
    <property type="entry name" value="HTH_AraC-typ_CS"/>
</dbReference>
<dbReference type="InterPro" id="IPR020449">
    <property type="entry name" value="Tscrpt_reg_AraC-type_HTH"/>
</dbReference>
<reference evidence="7" key="1">
    <citation type="journal article" date="2019" name="Int. J. Syst. Evol. Microbiol.">
        <title>The Global Catalogue of Microorganisms (GCM) 10K type strain sequencing project: providing services to taxonomists for standard genome sequencing and annotation.</title>
        <authorList>
            <consortium name="The Broad Institute Genomics Platform"/>
            <consortium name="The Broad Institute Genome Sequencing Center for Infectious Disease"/>
            <person name="Wu L."/>
            <person name="Ma J."/>
        </authorList>
    </citation>
    <scope>NUCLEOTIDE SEQUENCE [LARGE SCALE GENOMIC DNA]</scope>
    <source>
        <strain evidence="7">CCUG 57263</strain>
    </source>
</reference>
<dbReference type="InterPro" id="IPR009057">
    <property type="entry name" value="Homeodomain-like_sf"/>
</dbReference>
<keyword evidence="4" id="KW-0812">Transmembrane</keyword>
<gene>
    <name evidence="6" type="ORF">ACFQ03_17365</name>
</gene>
<keyword evidence="1" id="KW-0805">Transcription regulation</keyword>
<organism evidence="6 7">
    <name type="scientific">Paenibacillus residui</name>
    <dbReference type="NCBI Taxonomy" id="629724"/>
    <lineage>
        <taxon>Bacteria</taxon>
        <taxon>Bacillati</taxon>
        <taxon>Bacillota</taxon>
        <taxon>Bacilli</taxon>
        <taxon>Bacillales</taxon>
        <taxon>Paenibacillaceae</taxon>
        <taxon>Paenibacillus</taxon>
    </lineage>
</organism>
<evidence type="ECO:0000259" key="5">
    <source>
        <dbReference type="PROSITE" id="PS01124"/>
    </source>
</evidence>
<feature type="transmembrane region" description="Helical" evidence="4">
    <location>
        <begin position="289"/>
        <end position="309"/>
    </location>
</feature>
<protein>
    <submittedName>
        <fullName evidence="6">Helix-turn-helix domain-containing protein</fullName>
    </submittedName>
</protein>
<dbReference type="EMBL" id="JBHTIU010000065">
    <property type="protein sequence ID" value="MFD0870912.1"/>
    <property type="molecule type" value="Genomic_DNA"/>
</dbReference>
<keyword evidence="2" id="KW-0238">DNA-binding</keyword>
<dbReference type="SUPFAM" id="SSF46689">
    <property type="entry name" value="Homeodomain-like"/>
    <property type="match status" value="1"/>
</dbReference>
<keyword evidence="4" id="KW-0472">Membrane</keyword>
<dbReference type="SMART" id="SM00342">
    <property type="entry name" value="HTH_ARAC"/>
    <property type="match status" value="1"/>
</dbReference>
<evidence type="ECO:0000256" key="3">
    <source>
        <dbReference type="ARBA" id="ARBA00023163"/>
    </source>
</evidence>
<dbReference type="Pfam" id="PF12833">
    <property type="entry name" value="HTH_18"/>
    <property type="match status" value="1"/>
</dbReference>
<keyword evidence="4" id="KW-1133">Transmembrane helix</keyword>
<accession>A0ABW3DBP0</accession>
<dbReference type="RefSeq" id="WP_379289712.1">
    <property type="nucleotide sequence ID" value="NZ_JBHTIU010000065.1"/>
</dbReference>
<evidence type="ECO:0000256" key="4">
    <source>
        <dbReference type="SAM" id="Phobius"/>
    </source>
</evidence>
<name>A0ABW3DBP0_9BACL</name>
<dbReference type="PROSITE" id="PS00041">
    <property type="entry name" value="HTH_ARAC_FAMILY_1"/>
    <property type="match status" value="1"/>
</dbReference>
<sequence length="747" mass="85726">MSSRIKTRNSLFIQMFTGFLAVIFLLSSLHWISFSILKNDTKGEMIKYNRLLLQNAVKEYEDLFKSVKSILYSLYYDPKVTSANVKLALQRMDRIDYMKEGQIVNQIENHVSNSDLFLDNILIYFNQSSLVLDKGGRSDAEFTFANDYRSSSYPFSFWQKQFGEGYTYRTFPKSEFSVVPGFTKSLLPISIKETPKYQIIALLDADRMLQTFHNVPDAEFMIMNSDRQIIFQTAGDFPEPALSAIEGKEGELEWGQHYYFLQKGNETGFTYVTMIPASIITSQMEKFNLTLLLALGLSIGVGIVCSHFFSRRLHRPVKQIIASVQQSQQGSLGSAIGEFNLIHDKIHSLIKEKNDIQAELLNQRSLLTNYGYINKLKMIRSDLYDLQEFIRANRKFRIVLYHLQYCNASLQQMGISTDEVSYYLREYINLTVSESFPGSHTFQIESDQILSILFEDEPTENVKETLLPLKKVWDGDAGYYLISVALSSVYTSAAEFSTAYNEALDKAAQAKLLGETQIISDLRPPAKHHPFIPEKEKEFELNLREGNDVECREILNRMLDYLQHKEESATRIKQFAKSMLETMIHLAGSIIPDPNLSELQKALRQTEECFTLDQLKRLLEPQASRVASLFSSVKNERNDLVNRATDILELRYAEDISLDSVADSLNISSNYLSILMKEKTGINFSEHLNNIRIRKAKELLESTSLSVQEVGIRIGYRNVTSFIRMFKKITGLTPGDYRKQIKLETLR</sequence>
<feature type="domain" description="HTH araC/xylS-type" evidence="5">
    <location>
        <begin position="642"/>
        <end position="740"/>
    </location>
</feature>
<dbReference type="PROSITE" id="PS01124">
    <property type="entry name" value="HTH_ARAC_FAMILY_2"/>
    <property type="match status" value="1"/>
</dbReference>
<dbReference type="Gene3D" id="1.10.10.60">
    <property type="entry name" value="Homeodomain-like"/>
    <property type="match status" value="2"/>
</dbReference>
<dbReference type="PANTHER" id="PTHR43280:SF28">
    <property type="entry name" value="HTH-TYPE TRANSCRIPTIONAL ACTIVATOR RHAS"/>
    <property type="match status" value="1"/>
</dbReference>
<feature type="transmembrane region" description="Helical" evidence="4">
    <location>
        <begin position="12"/>
        <end position="32"/>
    </location>
</feature>
<dbReference type="PRINTS" id="PR00032">
    <property type="entry name" value="HTHARAC"/>
</dbReference>
<dbReference type="Proteomes" id="UP001597120">
    <property type="component" value="Unassembled WGS sequence"/>
</dbReference>
<evidence type="ECO:0000256" key="2">
    <source>
        <dbReference type="ARBA" id="ARBA00023125"/>
    </source>
</evidence>
<evidence type="ECO:0000313" key="7">
    <source>
        <dbReference type="Proteomes" id="UP001597120"/>
    </source>
</evidence>